<comment type="subcellular location">
    <subcellularLocation>
        <location evidence="1">Secreted</location>
    </subcellularLocation>
</comment>
<dbReference type="GO" id="GO:0005576">
    <property type="term" value="C:extracellular region"/>
    <property type="evidence" value="ECO:0007669"/>
    <property type="project" value="UniProtKB-SubCell"/>
</dbReference>
<dbReference type="PANTHER" id="PTHR34216">
    <property type="match status" value="1"/>
</dbReference>
<evidence type="ECO:0000256" key="1">
    <source>
        <dbReference type="ARBA" id="ARBA00004613"/>
    </source>
</evidence>
<protein>
    <submittedName>
        <fullName evidence="4">Polysaccharide deacetylase family protein</fullName>
    </submittedName>
</protein>
<dbReference type="Pfam" id="PF01522">
    <property type="entry name" value="Polysacc_deac_1"/>
    <property type="match status" value="1"/>
</dbReference>
<dbReference type="PROSITE" id="PS51677">
    <property type="entry name" value="NODB"/>
    <property type="match status" value="1"/>
</dbReference>
<dbReference type="Gene3D" id="3.20.20.370">
    <property type="entry name" value="Glycoside hydrolase/deacetylase"/>
    <property type="match status" value="1"/>
</dbReference>
<proteinExistence type="predicted"/>
<name>A0A931FI10_9ACTN</name>
<dbReference type="PANTHER" id="PTHR34216:SF3">
    <property type="entry name" value="POLY-BETA-1,6-N-ACETYL-D-GLUCOSAMINE N-DEACETYLASE"/>
    <property type="match status" value="1"/>
</dbReference>
<dbReference type="GO" id="GO:0005975">
    <property type="term" value="P:carbohydrate metabolic process"/>
    <property type="evidence" value="ECO:0007669"/>
    <property type="project" value="InterPro"/>
</dbReference>
<dbReference type="InterPro" id="IPR002509">
    <property type="entry name" value="NODB_dom"/>
</dbReference>
<dbReference type="CDD" id="cd10918">
    <property type="entry name" value="CE4_NodB_like_5s_6s"/>
    <property type="match status" value="1"/>
</dbReference>
<dbReference type="AlphaFoldDB" id="A0A931FI10"/>
<keyword evidence="5" id="KW-1185">Reference proteome</keyword>
<reference evidence="4" key="1">
    <citation type="submission" date="2020-11" db="EMBL/GenBank/DDBJ databases">
        <title>Isolation and identification of active actinomycetes.</title>
        <authorList>
            <person name="Yu B."/>
        </authorList>
    </citation>
    <scope>NUCLEOTIDE SEQUENCE</scope>
    <source>
        <strain evidence="4">NEAU-YB345</strain>
    </source>
</reference>
<feature type="domain" description="NodB homology" evidence="3">
    <location>
        <begin position="56"/>
        <end position="259"/>
    </location>
</feature>
<evidence type="ECO:0000256" key="2">
    <source>
        <dbReference type="ARBA" id="ARBA00022729"/>
    </source>
</evidence>
<dbReference type="GO" id="GO:0016810">
    <property type="term" value="F:hydrolase activity, acting on carbon-nitrogen (but not peptide) bonds"/>
    <property type="evidence" value="ECO:0007669"/>
    <property type="project" value="InterPro"/>
</dbReference>
<comment type="caution">
    <text evidence="4">The sequence shown here is derived from an EMBL/GenBank/DDBJ whole genome shotgun (WGS) entry which is preliminary data.</text>
</comment>
<evidence type="ECO:0000313" key="5">
    <source>
        <dbReference type="Proteomes" id="UP000657385"/>
    </source>
</evidence>
<evidence type="ECO:0000313" key="4">
    <source>
        <dbReference type="EMBL" id="MBF9071284.1"/>
    </source>
</evidence>
<gene>
    <name evidence="4" type="ORF">I2501_25015</name>
</gene>
<dbReference type="EMBL" id="JADPRT010000011">
    <property type="protein sequence ID" value="MBF9071284.1"/>
    <property type="molecule type" value="Genomic_DNA"/>
</dbReference>
<dbReference type="Proteomes" id="UP000657385">
    <property type="component" value="Unassembled WGS sequence"/>
</dbReference>
<accession>A0A931FI10</accession>
<evidence type="ECO:0000259" key="3">
    <source>
        <dbReference type="PROSITE" id="PS51677"/>
    </source>
</evidence>
<keyword evidence="2" id="KW-0732">Signal</keyword>
<dbReference type="InterPro" id="IPR011330">
    <property type="entry name" value="Glyco_hydro/deAcase_b/a-brl"/>
</dbReference>
<dbReference type="InterPro" id="IPR051398">
    <property type="entry name" value="Polysacch_Deacetylase"/>
</dbReference>
<organism evidence="4 5">
    <name type="scientific">Streptacidiphilus fuscans</name>
    <dbReference type="NCBI Taxonomy" id="2789292"/>
    <lineage>
        <taxon>Bacteria</taxon>
        <taxon>Bacillati</taxon>
        <taxon>Actinomycetota</taxon>
        <taxon>Actinomycetes</taxon>
        <taxon>Kitasatosporales</taxon>
        <taxon>Streptomycetaceae</taxon>
        <taxon>Streptacidiphilus</taxon>
    </lineage>
</organism>
<sequence>MYHSVRADPPAGTAALSVHPDAFAAQLDALAELGLTPVPFSALLARWSGGAPLPERPVVLTFDDGYADFHSEVLPRLVHRGLTATLFATTGWLADAGRDRAGERLDDTLTWSQLAEIESAGVEVGGHSHSHAALDAVDRRAMRDELVRCRDLLEERLGRPERVFGYPFGYSDAGVRAAVRAAGWTGACVVANKLARRSQGPYQLARLTIRRGTTDTAFRQLVQGCSVTRHFLGDHALTKGYAVVRRTRTFARSRGRSLR</sequence>
<dbReference type="SUPFAM" id="SSF88713">
    <property type="entry name" value="Glycoside hydrolase/deacetylase"/>
    <property type="match status" value="1"/>
</dbReference>